<dbReference type="Pfam" id="PF01026">
    <property type="entry name" value="TatD_DNase"/>
    <property type="match status" value="1"/>
</dbReference>
<dbReference type="PANTHER" id="PTHR46124:SF2">
    <property type="entry name" value="D-AMINOACYL-TRNA DEACYLASE"/>
    <property type="match status" value="1"/>
</dbReference>
<dbReference type="InterPro" id="IPR018228">
    <property type="entry name" value="DNase_TatD-rel_CS"/>
</dbReference>
<keyword evidence="4" id="KW-1185">Reference proteome</keyword>
<dbReference type="SUPFAM" id="SSF51556">
    <property type="entry name" value="Metallo-dependent hydrolases"/>
    <property type="match status" value="1"/>
</dbReference>
<protein>
    <submittedName>
        <fullName evidence="3">Metal-dependent hydrolase YcfH</fullName>
    </submittedName>
</protein>
<sequence>MIDTHCHVDLFDDPLGMAKKMERAQMQCIAVTMLPSHYRLGLPHLAAFDNVHAALGLHPLRIAEGERELGDFASLSTACEFIGEIGLDFSREGRSTKSRQVEVLDRILQSVKGRKFVTVHSRDAAPTLLQMLADAGVGSICFHYFTGSQSVATAAIDAGHFFSFNRRMLMGRQSALLETIPRDRVLVESDGPFLTKVPINATKDTYSLIADRWCLSVPETVAIISQNFKACRTSD</sequence>
<keyword evidence="2 3" id="KW-0378">Hydrolase</keyword>
<comment type="caution">
    <text evidence="3">The sequence shown here is derived from an EMBL/GenBank/DDBJ whole genome shotgun (WGS) entry which is preliminary data.</text>
</comment>
<accession>A0ABP9UVL7</accession>
<comment type="similarity">
    <text evidence="1">Belongs to the metallo-dependent hydrolases superfamily. TatD-type hydrolase family.</text>
</comment>
<evidence type="ECO:0000256" key="2">
    <source>
        <dbReference type="ARBA" id="ARBA00022801"/>
    </source>
</evidence>
<dbReference type="Proteomes" id="UP001476282">
    <property type="component" value="Unassembled WGS sequence"/>
</dbReference>
<dbReference type="GO" id="GO:0016787">
    <property type="term" value="F:hydrolase activity"/>
    <property type="evidence" value="ECO:0007669"/>
    <property type="project" value="UniProtKB-KW"/>
</dbReference>
<name>A0ABP9UVL7_9BACT</name>
<dbReference type="PIRSF" id="PIRSF005902">
    <property type="entry name" value="DNase_TatD"/>
    <property type="match status" value="1"/>
</dbReference>
<dbReference type="Gene3D" id="3.20.20.140">
    <property type="entry name" value="Metal-dependent hydrolases"/>
    <property type="match status" value="1"/>
</dbReference>
<dbReference type="InterPro" id="IPR032466">
    <property type="entry name" value="Metal_Hydrolase"/>
</dbReference>
<reference evidence="3 4" key="1">
    <citation type="submission" date="2024-02" db="EMBL/GenBank/DDBJ databases">
        <title>Haloferula sargassicola NBRC 104335.</title>
        <authorList>
            <person name="Ichikawa N."/>
            <person name="Katano-Makiyama Y."/>
            <person name="Hidaka K."/>
        </authorList>
    </citation>
    <scope>NUCLEOTIDE SEQUENCE [LARGE SCALE GENOMIC DNA]</scope>
    <source>
        <strain evidence="3 4">NBRC 104335</strain>
    </source>
</reference>
<dbReference type="InterPro" id="IPR001130">
    <property type="entry name" value="TatD-like"/>
</dbReference>
<evidence type="ECO:0000313" key="4">
    <source>
        <dbReference type="Proteomes" id="UP001476282"/>
    </source>
</evidence>
<dbReference type="PROSITE" id="PS01137">
    <property type="entry name" value="TATD_1"/>
    <property type="match status" value="1"/>
</dbReference>
<dbReference type="PANTHER" id="PTHR46124">
    <property type="entry name" value="D-AMINOACYL-TRNA DEACYLASE"/>
    <property type="match status" value="1"/>
</dbReference>
<dbReference type="RefSeq" id="WP_353568192.1">
    <property type="nucleotide sequence ID" value="NZ_BAABRI010000020.1"/>
</dbReference>
<evidence type="ECO:0000313" key="3">
    <source>
        <dbReference type="EMBL" id="GAA5484094.1"/>
    </source>
</evidence>
<evidence type="ECO:0000256" key="1">
    <source>
        <dbReference type="ARBA" id="ARBA00009275"/>
    </source>
</evidence>
<proteinExistence type="inferred from homology"/>
<dbReference type="EMBL" id="BAABRI010000020">
    <property type="protein sequence ID" value="GAA5484094.1"/>
    <property type="molecule type" value="Genomic_DNA"/>
</dbReference>
<organism evidence="3 4">
    <name type="scientific">Haloferula sargassicola</name>
    <dbReference type="NCBI Taxonomy" id="490096"/>
    <lineage>
        <taxon>Bacteria</taxon>
        <taxon>Pseudomonadati</taxon>
        <taxon>Verrucomicrobiota</taxon>
        <taxon>Verrucomicrobiia</taxon>
        <taxon>Verrucomicrobiales</taxon>
        <taxon>Verrucomicrobiaceae</taxon>
        <taxon>Haloferula</taxon>
    </lineage>
</organism>
<gene>
    <name evidence="3" type="primary">ycfH_2</name>
    <name evidence="3" type="ORF">Hsar01_03333</name>
</gene>